<keyword evidence="5" id="KW-0235">DNA replication</keyword>
<comment type="caution">
    <text evidence="14">The sequence shown here is derived from an EMBL/GenBank/DDBJ whole genome shotgun (WGS) entry which is preliminary data.</text>
</comment>
<dbReference type="SUPFAM" id="SSF52540">
    <property type="entry name" value="P-loop containing nucleoside triphosphate hydrolases"/>
    <property type="match status" value="1"/>
</dbReference>
<sequence>MSYQALYRVWRPQRFADLVGQEHVTQTLMNALREGHLSHAYLFNGPRGTGKTTAAKLMAKAVNCTHGPAPEPCNECDACRRITEGAIMDVVEIDAASNRGVDEIRELRDKVKYAPTEVRYKVYIIDEVHMLTTEAFNALLKTLEEPPAHVIFILATTEPHKLPPTIISRCQRFSFRRFSFEQIVNRLKVICESVQIAFDEPALYAIARAADGGMRDALSLLDQALAFGGDRLDERVVLAVTGAVSRDILFQLLQEIAGQNIAAALKVVDECIMGGLEPEKMMQDLTHTCRDLLLFKTAPQLTEIQGSIIGGPGSQLAEKLSVSQLSDMLDQLIHYQQQMKWVAHPKILLEMAIIRLSQPQAAPNGVSSNEIGDLWGRVRHLEQTIENLCQSPPVSQVTTSPAEPETTPMAKGARKRPASGKPTTIRGDWLHQLSAERLEEVKRAWPEVLHRIKEEKITVHAWLIDGEPVGATQDKVIVAFKSKIHRDTTEKEANKTLIQQVLGQVLRRPATLQTLMFAEWNEIRAKTGSDSSAGGNSRARPESREDDVVNKAIELFGKDLVEISKG</sequence>
<dbReference type="GO" id="GO:0006261">
    <property type="term" value="P:DNA-templated DNA replication"/>
    <property type="evidence" value="ECO:0007669"/>
    <property type="project" value="TreeGrafter"/>
</dbReference>
<dbReference type="GO" id="GO:0003677">
    <property type="term" value="F:DNA binding"/>
    <property type="evidence" value="ECO:0007669"/>
    <property type="project" value="InterPro"/>
</dbReference>
<evidence type="ECO:0000256" key="3">
    <source>
        <dbReference type="ARBA" id="ARBA00022679"/>
    </source>
</evidence>
<dbReference type="NCBIfam" id="TIGR02397">
    <property type="entry name" value="dnaX_nterm"/>
    <property type="match status" value="1"/>
</dbReference>
<dbReference type="Proteomes" id="UP000535491">
    <property type="component" value="Unassembled WGS sequence"/>
</dbReference>
<dbReference type="InterPro" id="IPR050238">
    <property type="entry name" value="DNA_Rep/Repair_Clamp_Loader"/>
</dbReference>
<keyword evidence="10" id="KW-0239">DNA-directed DNA polymerase</keyword>
<keyword evidence="7" id="KW-0547">Nucleotide-binding</keyword>
<dbReference type="PRINTS" id="PR00300">
    <property type="entry name" value="CLPPROTEASEA"/>
</dbReference>
<dbReference type="SMART" id="SM00382">
    <property type="entry name" value="AAA"/>
    <property type="match status" value="1"/>
</dbReference>
<evidence type="ECO:0000259" key="13">
    <source>
        <dbReference type="SMART" id="SM00382"/>
    </source>
</evidence>
<comment type="catalytic activity">
    <reaction evidence="11">
        <text>DNA(n) + a 2'-deoxyribonucleoside 5'-triphosphate = DNA(n+1) + diphosphate</text>
        <dbReference type="Rhea" id="RHEA:22508"/>
        <dbReference type="Rhea" id="RHEA-COMP:17339"/>
        <dbReference type="Rhea" id="RHEA-COMP:17340"/>
        <dbReference type="ChEBI" id="CHEBI:33019"/>
        <dbReference type="ChEBI" id="CHEBI:61560"/>
        <dbReference type="ChEBI" id="CHEBI:173112"/>
        <dbReference type="EC" id="2.7.7.7"/>
    </reaction>
</comment>
<feature type="domain" description="AAA+ ATPase" evidence="13">
    <location>
        <begin position="37"/>
        <end position="188"/>
    </location>
</feature>
<comment type="similarity">
    <text evidence="1">Belongs to the DnaX/STICHEL family.</text>
</comment>
<evidence type="ECO:0000256" key="2">
    <source>
        <dbReference type="ARBA" id="ARBA00012417"/>
    </source>
</evidence>
<dbReference type="InterPro" id="IPR001270">
    <property type="entry name" value="ClpA/B"/>
</dbReference>
<dbReference type="EMBL" id="JACEIQ010000024">
    <property type="protein sequence ID" value="MBA4496132.1"/>
    <property type="molecule type" value="Genomic_DNA"/>
</dbReference>
<dbReference type="InterPro" id="IPR003593">
    <property type="entry name" value="AAA+_ATPase"/>
</dbReference>
<name>A0A7W1WU89_9BACL</name>
<dbReference type="RefSeq" id="WP_181754273.1">
    <property type="nucleotide sequence ID" value="NZ_JACEIQ010000024.1"/>
</dbReference>
<dbReference type="FunFam" id="1.10.8.60:FF:000013">
    <property type="entry name" value="DNA polymerase III subunit gamma/tau"/>
    <property type="match status" value="1"/>
</dbReference>
<dbReference type="GO" id="GO:0009360">
    <property type="term" value="C:DNA polymerase III complex"/>
    <property type="evidence" value="ECO:0007669"/>
    <property type="project" value="InterPro"/>
</dbReference>
<feature type="region of interest" description="Disordered" evidence="12">
    <location>
        <begin position="526"/>
        <end position="545"/>
    </location>
</feature>
<dbReference type="Pfam" id="PF20964">
    <property type="entry name" value="DnaX_C"/>
    <property type="match status" value="1"/>
</dbReference>
<reference evidence="14 15" key="1">
    <citation type="submission" date="2020-07" db="EMBL/GenBank/DDBJ databases">
        <authorList>
            <person name="Feng H."/>
        </authorList>
    </citation>
    <scope>NUCLEOTIDE SEQUENCE [LARGE SCALE GENOMIC DNA]</scope>
    <source>
        <strain evidence="15">s-10</strain>
    </source>
</reference>
<dbReference type="SUPFAM" id="SSF48019">
    <property type="entry name" value="post-AAA+ oligomerization domain-like"/>
    <property type="match status" value="1"/>
</dbReference>
<evidence type="ECO:0000313" key="15">
    <source>
        <dbReference type="Proteomes" id="UP000535491"/>
    </source>
</evidence>
<dbReference type="Gene3D" id="1.20.272.10">
    <property type="match status" value="1"/>
</dbReference>
<dbReference type="NCBIfam" id="NF004046">
    <property type="entry name" value="PRK05563.1"/>
    <property type="match status" value="1"/>
</dbReference>
<feature type="region of interest" description="Disordered" evidence="12">
    <location>
        <begin position="392"/>
        <end position="425"/>
    </location>
</feature>
<evidence type="ECO:0000256" key="1">
    <source>
        <dbReference type="ARBA" id="ARBA00006360"/>
    </source>
</evidence>
<evidence type="ECO:0000256" key="4">
    <source>
        <dbReference type="ARBA" id="ARBA00022695"/>
    </source>
</evidence>
<organism evidence="14 15">
    <name type="scientific">Paenactinomyces guangxiensis</name>
    <dbReference type="NCBI Taxonomy" id="1490290"/>
    <lineage>
        <taxon>Bacteria</taxon>
        <taxon>Bacillati</taxon>
        <taxon>Bacillota</taxon>
        <taxon>Bacilli</taxon>
        <taxon>Bacillales</taxon>
        <taxon>Thermoactinomycetaceae</taxon>
        <taxon>Paenactinomyces</taxon>
    </lineage>
</organism>
<proteinExistence type="inferred from homology"/>
<evidence type="ECO:0000256" key="6">
    <source>
        <dbReference type="ARBA" id="ARBA00022723"/>
    </source>
</evidence>
<keyword evidence="6" id="KW-0479">Metal-binding</keyword>
<dbReference type="Pfam" id="PF12169">
    <property type="entry name" value="DNA_pol3_gamma3"/>
    <property type="match status" value="1"/>
</dbReference>
<dbReference type="InterPro" id="IPR012763">
    <property type="entry name" value="DNA_pol_III_sug/sutau_N"/>
</dbReference>
<keyword evidence="8" id="KW-0862">Zinc</keyword>
<dbReference type="GO" id="GO:0005524">
    <property type="term" value="F:ATP binding"/>
    <property type="evidence" value="ECO:0007669"/>
    <property type="project" value="UniProtKB-KW"/>
</dbReference>
<evidence type="ECO:0000256" key="8">
    <source>
        <dbReference type="ARBA" id="ARBA00022833"/>
    </source>
</evidence>
<evidence type="ECO:0000256" key="7">
    <source>
        <dbReference type="ARBA" id="ARBA00022741"/>
    </source>
</evidence>
<dbReference type="Pfam" id="PF13177">
    <property type="entry name" value="DNA_pol3_delta2"/>
    <property type="match status" value="1"/>
</dbReference>
<dbReference type="InterPro" id="IPR045085">
    <property type="entry name" value="HLD_clamp_pol_III_gamma_tau"/>
</dbReference>
<protein>
    <recommendedName>
        <fullName evidence="2">DNA-directed DNA polymerase</fullName>
        <ecNumber evidence="2">2.7.7.7</ecNumber>
    </recommendedName>
</protein>
<dbReference type="InterPro" id="IPR008921">
    <property type="entry name" value="DNA_pol3_clamp-load_cplx_C"/>
</dbReference>
<dbReference type="InterPro" id="IPR027417">
    <property type="entry name" value="P-loop_NTPase"/>
</dbReference>
<dbReference type="Gene3D" id="3.40.50.300">
    <property type="entry name" value="P-loop containing nucleotide triphosphate hydrolases"/>
    <property type="match status" value="1"/>
</dbReference>
<dbReference type="Pfam" id="PF22608">
    <property type="entry name" value="DNAX_ATPase_lid"/>
    <property type="match status" value="1"/>
</dbReference>
<accession>A0A7W1WU89</accession>
<evidence type="ECO:0000256" key="9">
    <source>
        <dbReference type="ARBA" id="ARBA00022840"/>
    </source>
</evidence>
<dbReference type="InterPro" id="IPR022754">
    <property type="entry name" value="DNA_pol_III_gamma-3"/>
</dbReference>
<feature type="compositionally biased region" description="Polar residues" evidence="12">
    <location>
        <begin position="392"/>
        <end position="401"/>
    </location>
</feature>
<keyword evidence="3 14" id="KW-0808">Transferase</keyword>
<evidence type="ECO:0000256" key="12">
    <source>
        <dbReference type="SAM" id="MobiDB-lite"/>
    </source>
</evidence>
<dbReference type="FunFam" id="3.40.50.300:FF:000014">
    <property type="entry name" value="DNA polymerase III subunit gamma/tau"/>
    <property type="match status" value="1"/>
</dbReference>
<evidence type="ECO:0000256" key="5">
    <source>
        <dbReference type="ARBA" id="ARBA00022705"/>
    </source>
</evidence>
<keyword evidence="4 14" id="KW-0548">Nucleotidyltransferase</keyword>
<dbReference type="CDD" id="cd18137">
    <property type="entry name" value="HLD_clamp_pol_III_gamma_tau"/>
    <property type="match status" value="1"/>
</dbReference>
<dbReference type="PANTHER" id="PTHR11669">
    <property type="entry name" value="REPLICATION FACTOR C / DNA POLYMERASE III GAMMA-TAU SUBUNIT"/>
    <property type="match status" value="1"/>
</dbReference>
<dbReference type="GO" id="GO:0046872">
    <property type="term" value="F:metal ion binding"/>
    <property type="evidence" value="ECO:0007669"/>
    <property type="project" value="UniProtKB-KW"/>
</dbReference>
<dbReference type="CDD" id="cd00009">
    <property type="entry name" value="AAA"/>
    <property type="match status" value="1"/>
</dbReference>
<dbReference type="GO" id="GO:0003887">
    <property type="term" value="F:DNA-directed DNA polymerase activity"/>
    <property type="evidence" value="ECO:0007669"/>
    <property type="project" value="UniProtKB-KW"/>
</dbReference>
<dbReference type="Gene3D" id="1.10.8.60">
    <property type="match status" value="1"/>
</dbReference>
<dbReference type="PANTHER" id="PTHR11669:SF0">
    <property type="entry name" value="PROTEIN STICHEL-LIKE 2"/>
    <property type="match status" value="1"/>
</dbReference>
<evidence type="ECO:0000256" key="11">
    <source>
        <dbReference type="ARBA" id="ARBA00049244"/>
    </source>
</evidence>
<dbReference type="EC" id="2.7.7.7" evidence="2"/>
<keyword evidence="15" id="KW-1185">Reference proteome</keyword>
<evidence type="ECO:0000256" key="10">
    <source>
        <dbReference type="ARBA" id="ARBA00022932"/>
    </source>
</evidence>
<evidence type="ECO:0000313" key="14">
    <source>
        <dbReference type="EMBL" id="MBA4496132.1"/>
    </source>
</evidence>
<keyword evidence="9" id="KW-0067">ATP-binding</keyword>
<dbReference type="AlphaFoldDB" id="A0A7W1WU89"/>
<dbReference type="InterPro" id="IPR048448">
    <property type="entry name" value="DnaX-like_C"/>
</dbReference>
<gene>
    <name evidence="14" type="primary">dnaX</name>
    <name evidence="14" type="ORF">H1191_17800</name>
</gene>